<reference evidence="4 5" key="1">
    <citation type="journal article" date="2019" name="Int. J. Syst. Evol. Microbiol.">
        <title>The Global Catalogue of Microorganisms (GCM) 10K type strain sequencing project: providing services to taxonomists for standard genome sequencing and annotation.</title>
        <authorList>
            <consortium name="The Broad Institute Genomics Platform"/>
            <consortium name="The Broad Institute Genome Sequencing Center for Infectious Disease"/>
            <person name="Wu L."/>
            <person name="Ma J."/>
        </authorList>
    </citation>
    <scope>NUCLEOTIDE SEQUENCE [LARGE SCALE GENOMIC DNA]</scope>
    <source>
        <strain evidence="4 5">JCM 14307</strain>
    </source>
</reference>
<keyword evidence="5" id="KW-1185">Reference proteome</keyword>
<evidence type="ECO:0000313" key="5">
    <source>
        <dbReference type="Proteomes" id="UP001500280"/>
    </source>
</evidence>
<evidence type="ECO:0008006" key="6">
    <source>
        <dbReference type="Google" id="ProtNLM"/>
    </source>
</evidence>
<sequence length="600" mass="64385">MTSVEPLRLDFLPWEYARTATPAERTRQADRQARLSGEVVLAADVYVAESAAVYCDELHLGDRSYIAAHAYVTGRITLGADSTINPFTAVRGNVTIGDGVRIGAHSSILAFNHGTTPGEPIFRQPHTSRGITIADDVWIGSGVTILDGVTIGPHTIIGAGAVVTKDIPADTIAAGNPARALRSRLPDEPAPDHTPGATSTTHAAGATLTTSGPASTTTSLGAAPATDSRGSLPPAPIPLTAFAGQLPSALTAFAARARGQVDDVLARSWDGERFVDRPGLDHQPAVRPWCDAIEIADLLVRRAPAGHTRDDLVRRLRARQDPKTGLVAPGDLADAGLTTPSDAKLSVLQGEAPYHILCVGYTLQVLGSSFEHPIDTTFTTAELDNLPWARNAWSAGAAIDALGTAIARNTHDHNESNGLDQLIGWLTINADPKTGTWGSPHPDDGWLQVVNGFYRLTRGTYAQFGLPLPYPEQVVATILAHSNDRRMFTGDNDNACNVLDVIHPLWLARKQTSYGEQEARHWAEDQLSRILTRWVDGEGFAFAPNGTDDRAIPGLQGTEMWLSVVWLLADYLGHSDALGYHPRGVHRPEPLIPPRTTPWQ</sequence>
<dbReference type="Gene3D" id="2.160.10.10">
    <property type="entry name" value="Hexapeptide repeat proteins"/>
    <property type="match status" value="2"/>
</dbReference>
<dbReference type="SUPFAM" id="SSF51161">
    <property type="entry name" value="Trimeric LpxA-like enzymes"/>
    <property type="match status" value="1"/>
</dbReference>
<dbReference type="CDD" id="cd04647">
    <property type="entry name" value="LbH_MAT_like"/>
    <property type="match status" value="1"/>
</dbReference>
<dbReference type="InterPro" id="IPR051159">
    <property type="entry name" value="Hexapeptide_acetyltransf"/>
</dbReference>
<organism evidence="4 5">
    <name type="scientific">Kribbella yunnanensis</name>
    <dbReference type="NCBI Taxonomy" id="190194"/>
    <lineage>
        <taxon>Bacteria</taxon>
        <taxon>Bacillati</taxon>
        <taxon>Actinomycetota</taxon>
        <taxon>Actinomycetes</taxon>
        <taxon>Propionibacteriales</taxon>
        <taxon>Kribbellaceae</taxon>
        <taxon>Kribbella</taxon>
    </lineage>
</organism>
<dbReference type="PROSITE" id="PS00101">
    <property type="entry name" value="HEXAPEP_TRANSFERASES"/>
    <property type="match status" value="1"/>
</dbReference>
<name>A0ABN2G8Q5_9ACTN</name>
<evidence type="ECO:0000256" key="1">
    <source>
        <dbReference type="ARBA" id="ARBA00022679"/>
    </source>
</evidence>
<dbReference type="InterPro" id="IPR001451">
    <property type="entry name" value="Hexapep"/>
</dbReference>
<keyword evidence="2" id="KW-0677">Repeat</keyword>
<dbReference type="PANTHER" id="PTHR23416">
    <property type="entry name" value="SIALIC ACID SYNTHASE-RELATED"/>
    <property type="match status" value="1"/>
</dbReference>
<dbReference type="InterPro" id="IPR011004">
    <property type="entry name" value="Trimer_LpxA-like_sf"/>
</dbReference>
<evidence type="ECO:0000256" key="3">
    <source>
        <dbReference type="SAM" id="MobiDB-lite"/>
    </source>
</evidence>
<dbReference type="Proteomes" id="UP001500280">
    <property type="component" value="Unassembled WGS sequence"/>
</dbReference>
<feature type="region of interest" description="Disordered" evidence="3">
    <location>
        <begin position="182"/>
        <end position="232"/>
    </location>
</feature>
<dbReference type="InterPro" id="IPR018357">
    <property type="entry name" value="Hexapep_transf_CS"/>
</dbReference>
<feature type="compositionally biased region" description="Low complexity" evidence="3">
    <location>
        <begin position="193"/>
        <end position="226"/>
    </location>
</feature>
<dbReference type="EMBL" id="BAAANF010000002">
    <property type="protein sequence ID" value="GAA1667222.1"/>
    <property type="molecule type" value="Genomic_DNA"/>
</dbReference>
<keyword evidence="1" id="KW-0808">Transferase</keyword>
<dbReference type="Pfam" id="PF00132">
    <property type="entry name" value="Hexapep"/>
    <property type="match status" value="2"/>
</dbReference>
<dbReference type="RefSeq" id="WP_344145025.1">
    <property type="nucleotide sequence ID" value="NZ_BAAANF010000002.1"/>
</dbReference>
<proteinExistence type="predicted"/>
<protein>
    <recommendedName>
        <fullName evidence="6">Acyltransferase</fullName>
    </recommendedName>
</protein>
<accession>A0ABN2G8Q5</accession>
<comment type="caution">
    <text evidence="4">The sequence shown here is derived from an EMBL/GenBank/DDBJ whole genome shotgun (WGS) entry which is preliminary data.</text>
</comment>
<gene>
    <name evidence="4" type="ORF">GCM10009745_06860</name>
</gene>
<evidence type="ECO:0000256" key="2">
    <source>
        <dbReference type="ARBA" id="ARBA00022737"/>
    </source>
</evidence>
<dbReference type="PANTHER" id="PTHR23416:SF78">
    <property type="entry name" value="LIPOPOLYSACCHARIDE BIOSYNTHESIS O-ACETYL TRANSFERASE WBBJ-RELATED"/>
    <property type="match status" value="1"/>
</dbReference>
<evidence type="ECO:0000313" key="4">
    <source>
        <dbReference type="EMBL" id="GAA1667222.1"/>
    </source>
</evidence>